<keyword evidence="1" id="KW-0812">Transmembrane</keyword>
<evidence type="ECO:0000313" key="2">
    <source>
        <dbReference type="EMBL" id="GAA1786833.1"/>
    </source>
</evidence>
<organism evidence="2 3">
    <name type="scientific">Leucobacter iarius</name>
    <dbReference type="NCBI Taxonomy" id="333963"/>
    <lineage>
        <taxon>Bacteria</taxon>
        <taxon>Bacillati</taxon>
        <taxon>Actinomycetota</taxon>
        <taxon>Actinomycetes</taxon>
        <taxon>Micrococcales</taxon>
        <taxon>Microbacteriaceae</taxon>
        <taxon>Leucobacter</taxon>
    </lineage>
</organism>
<name>A0ABN2LFH0_9MICO</name>
<feature type="transmembrane region" description="Helical" evidence="1">
    <location>
        <begin position="6"/>
        <end position="23"/>
    </location>
</feature>
<evidence type="ECO:0000256" key="1">
    <source>
        <dbReference type="SAM" id="Phobius"/>
    </source>
</evidence>
<reference evidence="2 3" key="1">
    <citation type="journal article" date="2019" name="Int. J. Syst. Evol. Microbiol.">
        <title>The Global Catalogue of Microorganisms (GCM) 10K type strain sequencing project: providing services to taxonomists for standard genome sequencing and annotation.</title>
        <authorList>
            <consortium name="The Broad Institute Genomics Platform"/>
            <consortium name="The Broad Institute Genome Sequencing Center for Infectious Disease"/>
            <person name="Wu L."/>
            <person name="Ma J."/>
        </authorList>
    </citation>
    <scope>NUCLEOTIDE SEQUENCE [LARGE SCALE GENOMIC DNA]</scope>
    <source>
        <strain evidence="2 3">JCM 14736</strain>
    </source>
</reference>
<proteinExistence type="predicted"/>
<dbReference type="SUPFAM" id="SSF57997">
    <property type="entry name" value="Tropomyosin"/>
    <property type="match status" value="1"/>
</dbReference>
<keyword evidence="1" id="KW-1133">Transmembrane helix</keyword>
<comment type="caution">
    <text evidence="2">The sequence shown here is derived from an EMBL/GenBank/DDBJ whole genome shotgun (WGS) entry which is preliminary data.</text>
</comment>
<gene>
    <name evidence="2" type="ORF">GCM10009768_14770</name>
</gene>
<dbReference type="Proteomes" id="UP001500851">
    <property type="component" value="Unassembled WGS sequence"/>
</dbReference>
<protein>
    <submittedName>
        <fullName evidence="2">Uncharacterized protein</fullName>
    </submittedName>
</protein>
<sequence length="103" mass="12038">MTEPQLWTLAAGLLTALTAIVGFRAQTMRAMSKTVTVQMESVRELMAERFSNVDRQFDQVDRRFDQVDRRLEHLDQRVGRVETRVDDIDRDVQTIAKRIFPKD</sequence>
<keyword evidence="1" id="KW-0472">Membrane</keyword>
<accession>A0ABN2LFH0</accession>
<evidence type="ECO:0000313" key="3">
    <source>
        <dbReference type="Proteomes" id="UP001500851"/>
    </source>
</evidence>
<dbReference type="EMBL" id="BAAAOB010000001">
    <property type="protein sequence ID" value="GAA1786833.1"/>
    <property type="molecule type" value="Genomic_DNA"/>
</dbReference>
<dbReference type="Gene3D" id="3.90.20.10">
    <property type="match status" value="1"/>
</dbReference>
<dbReference type="RefSeq" id="WP_344031046.1">
    <property type="nucleotide sequence ID" value="NZ_BAAAOB010000001.1"/>
</dbReference>
<keyword evidence="3" id="KW-1185">Reference proteome</keyword>